<proteinExistence type="predicted"/>
<sequence length="443" mass="50316">MLVDCNGELYFPQELINEILSNPTLGRSDLKSCALVGRAWRSKSQEQLFRDLYVSKLENITAMMEELPEYLSRTVRHLTLSFTSEVPNYAAFLGAASKLLPQLQRLISLTLRGLKDPLECSARPPLTLHASWEYFIRSLDVGPSDDSDHVPGASRLKGFILDEARLHTLYCLHRLLAQSRFRHLEELVVRRSFVRLPSTWEPDGYGSDDEGWSKNCTTLRSITVLKSWTIYKGLCHERCPLDIANIQRLQFIGGPGSNFEPLPKLTLPPGGKFKSLTHLRTSGNRIVFPPSPTPAMPQLTRQYIMVSLGKDLDEEEMRMISYIEGLFLDLKDGAPSLQEAVVDLKFIFEELQSDNRILHYLDIYLSRASLPEAARIIIIVPRQDEAVIQEIRDGLPLTRSVDGRVLDVVSSTDYAIRPHFSMCYAQPHKLPLVGRYENDSEFL</sequence>
<dbReference type="EMBL" id="AWSO01001809">
    <property type="protein sequence ID" value="ESK82750.1"/>
    <property type="molecule type" value="Genomic_DNA"/>
</dbReference>
<evidence type="ECO:0000313" key="2">
    <source>
        <dbReference type="Proteomes" id="UP000017559"/>
    </source>
</evidence>
<evidence type="ECO:0008006" key="3">
    <source>
        <dbReference type="Google" id="ProtNLM"/>
    </source>
</evidence>
<dbReference type="AlphaFoldDB" id="V2WRB2"/>
<dbReference type="KEGG" id="mrr:Moror_5662"/>
<name>V2WRB2_MONRO</name>
<organism evidence="1 2">
    <name type="scientific">Moniliophthora roreri (strain MCA 2997)</name>
    <name type="common">Cocoa frosty pod rot fungus</name>
    <name type="synonym">Crinipellis roreri</name>
    <dbReference type="NCBI Taxonomy" id="1381753"/>
    <lineage>
        <taxon>Eukaryota</taxon>
        <taxon>Fungi</taxon>
        <taxon>Dikarya</taxon>
        <taxon>Basidiomycota</taxon>
        <taxon>Agaricomycotina</taxon>
        <taxon>Agaricomycetes</taxon>
        <taxon>Agaricomycetidae</taxon>
        <taxon>Agaricales</taxon>
        <taxon>Marasmiineae</taxon>
        <taxon>Marasmiaceae</taxon>
        <taxon>Moniliophthora</taxon>
    </lineage>
</organism>
<dbReference type="HOGENOM" id="CLU_665780_0_0_1"/>
<gene>
    <name evidence="1" type="ORF">Moror_5662</name>
</gene>
<dbReference type="Proteomes" id="UP000017559">
    <property type="component" value="Unassembled WGS sequence"/>
</dbReference>
<protein>
    <recommendedName>
        <fullName evidence="3">F-box domain-containing protein</fullName>
    </recommendedName>
</protein>
<dbReference type="OrthoDB" id="2977329at2759"/>
<accession>V2WRB2</accession>
<comment type="caution">
    <text evidence="1">The sequence shown here is derived from an EMBL/GenBank/DDBJ whole genome shotgun (WGS) entry which is preliminary data.</text>
</comment>
<evidence type="ECO:0000313" key="1">
    <source>
        <dbReference type="EMBL" id="ESK82750.1"/>
    </source>
</evidence>
<keyword evidence="2" id="KW-1185">Reference proteome</keyword>
<reference evidence="1 2" key="1">
    <citation type="journal article" date="2014" name="BMC Genomics">
        <title>Genome and secretome analysis of the hemibiotrophic fungal pathogen, Moniliophthora roreri, which causes frosty pod rot disease of cacao: mechanisms of the biotrophic and necrotrophic phases.</title>
        <authorList>
            <person name="Meinhardt L.W."/>
            <person name="Costa G.G.L."/>
            <person name="Thomazella D.P.T."/>
            <person name="Teixeira P.J.P.L."/>
            <person name="Carazzolle M.F."/>
            <person name="Schuster S.C."/>
            <person name="Carlson J.E."/>
            <person name="Guiltinan M.J."/>
            <person name="Mieczkowski P."/>
            <person name="Farmer A."/>
            <person name="Ramaraj T."/>
            <person name="Crozier J."/>
            <person name="Davis R.E."/>
            <person name="Shao J."/>
            <person name="Melnick R.L."/>
            <person name="Pereira G.A.G."/>
            <person name="Bailey B.A."/>
        </authorList>
    </citation>
    <scope>NUCLEOTIDE SEQUENCE [LARGE SCALE GENOMIC DNA]</scope>
    <source>
        <strain evidence="1 2">MCA 2997</strain>
    </source>
</reference>